<keyword evidence="6 7" id="KW-0472">Membrane</keyword>
<evidence type="ECO:0000256" key="5">
    <source>
        <dbReference type="ARBA" id="ARBA00022989"/>
    </source>
</evidence>
<evidence type="ECO:0000256" key="3">
    <source>
        <dbReference type="ARBA" id="ARBA00022475"/>
    </source>
</evidence>
<name>A0AA46AJA4_9CLOT</name>
<evidence type="ECO:0000259" key="8">
    <source>
        <dbReference type="Pfam" id="PF00892"/>
    </source>
</evidence>
<feature type="transmembrane region" description="Helical" evidence="7">
    <location>
        <begin position="127"/>
        <end position="145"/>
    </location>
</feature>
<feature type="transmembrane region" description="Helical" evidence="7">
    <location>
        <begin position="151"/>
        <end position="170"/>
    </location>
</feature>
<gene>
    <name evidence="9" type="ORF">SAMN06296020_10858</name>
</gene>
<feature type="transmembrane region" description="Helical" evidence="7">
    <location>
        <begin position="177"/>
        <end position="197"/>
    </location>
</feature>
<evidence type="ECO:0000256" key="7">
    <source>
        <dbReference type="SAM" id="Phobius"/>
    </source>
</evidence>
<dbReference type="GO" id="GO:0005886">
    <property type="term" value="C:plasma membrane"/>
    <property type="evidence" value="ECO:0007669"/>
    <property type="project" value="UniProtKB-SubCell"/>
</dbReference>
<feature type="transmembrane region" description="Helical" evidence="7">
    <location>
        <begin position="209"/>
        <end position="227"/>
    </location>
</feature>
<feature type="transmembrane region" description="Helical" evidence="7">
    <location>
        <begin position="39"/>
        <end position="60"/>
    </location>
</feature>
<evidence type="ECO:0000256" key="4">
    <source>
        <dbReference type="ARBA" id="ARBA00022692"/>
    </source>
</evidence>
<keyword evidence="4 7" id="KW-0812">Transmembrane</keyword>
<evidence type="ECO:0000313" key="9">
    <source>
        <dbReference type="EMBL" id="SMP60177.1"/>
    </source>
</evidence>
<dbReference type="InterPro" id="IPR051258">
    <property type="entry name" value="Diverse_Substrate_Transporter"/>
</dbReference>
<feature type="transmembrane region" description="Helical" evidence="7">
    <location>
        <begin position="72"/>
        <end position="91"/>
    </location>
</feature>
<protein>
    <submittedName>
        <fullName evidence="9">Permease of the drug/metabolite transporter (DMT) superfamily</fullName>
    </submittedName>
</protein>
<dbReference type="Pfam" id="PF00892">
    <property type="entry name" value="EamA"/>
    <property type="match status" value="2"/>
</dbReference>
<keyword evidence="5 7" id="KW-1133">Transmembrane helix</keyword>
<comment type="similarity">
    <text evidence="2">Belongs to the EamA transporter family.</text>
</comment>
<dbReference type="Proteomes" id="UP001158066">
    <property type="component" value="Unassembled WGS sequence"/>
</dbReference>
<dbReference type="PANTHER" id="PTHR42920:SF5">
    <property type="entry name" value="EAMA DOMAIN-CONTAINING PROTEIN"/>
    <property type="match status" value="1"/>
</dbReference>
<dbReference type="InterPro" id="IPR000620">
    <property type="entry name" value="EamA_dom"/>
</dbReference>
<dbReference type="EMBL" id="FXUF01000008">
    <property type="protein sequence ID" value="SMP60177.1"/>
    <property type="molecule type" value="Genomic_DNA"/>
</dbReference>
<dbReference type="SUPFAM" id="SSF103481">
    <property type="entry name" value="Multidrug resistance efflux transporter EmrE"/>
    <property type="match status" value="2"/>
</dbReference>
<keyword evidence="3" id="KW-1003">Cell membrane</keyword>
<feature type="transmembrane region" description="Helical" evidence="7">
    <location>
        <begin position="265"/>
        <end position="283"/>
    </location>
</feature>
<feature type="transmembrane region" description="Helical" evidence="7">
    <location>
        <begin position="97"/>
        <end position="115"/>
    </location>
</feature>
<organism evidence="9 10">
    <name type="scientific">Anoxynatronum buryatiense</name>
    <dbReference type="NCBI Taxonomy" id="489973"/>
    <lineage>
        <taxon>Bacteria</taxon>
        <taxon>Bacillati</taxon>
        <taxon>Bacillota</taxon>
        <taxon>Clostridia</taxon>
        <taxon>Eubacteriales</taxon>
        <taxon>Clostridiaceae</taxon>
        <taxon>Anoxynatronum</taxon>
    </lineage>
</organism>
<evidence type="ECO:0000256" key="1">
    <source>
        <dbReference type="ARBA" id="ARBA00004651"/>
    </source>
</evidence>
<dbReference type="AlphaFoldDB" id="A0AA46AJA4"/>
<feature type="domain" description="EamA" evidence="8">
    <location>
        <begin position="12"/>
        <end position="139"/>
    </location>
</feature>
<feature type="domain" description="EamA" evidence="8">
    <location>
        <begin position="148"/>
        <end position="281"/>
    </location>
</feature>
<feature type="transmembrane region" description="Helical" evidence="7">
    <location>
        <begin position="7"/>
        <end position="27"/>
    </location>
</feature>
<comment type="subcellular location">
    <subcellularLocation>
        <location evidence="1">Cell membrane</location>
        <topology evidence="1">Multi-pass membrane protein</topology>
    </subcellularLocation>
</comment>
<dbReference type="PANTHER" id="PTHR42920">
    <property type="entry name" value="OS03G0707200 PROTEIN-RELATED"/>
    <property type="match status" value="1"/>
</dbReference>
<comment type="caution">
    <text evidence="9">The sequence shown here is derived from an EMBL/GenBank/DDBJ whole genome shotgun (WGS) entry which is preliminary data.</text>
</comment>
<reference evidence="9" key="1">
    <citation type="submission" date="2017-05" db="EMBL/GenBank/DDBJ databases">
        <authorList>
            <person name="Varghese N."/>
            <person name="Submissions S."/>
        </authorList>
    </citation>
    <scope>NUCLEOTIDE SEQUENCE</scope>
    <source>
        <strain evidence="9">Su22</strain>
    </source>
</reference>
<evidence type="ECO:0000313" key="10">
    <source>
        <dbReference type="Proteomes" id="UP001158066"/>
    </source>
</evidence>
<dbReference type="InterPro" id="IPR037185">
    <property type="entry name" value="EmrE-like"/>
</dbReference>
<evidence type="ECO:0000256" key="2">
    <source>
        <dbReference type="ARBA" id="ARBA00007362"/>
    </source>
</evidence>
<keyword evidence="10" id="KW-1185">Reference proteome</keyword>
<feature type="transmembrane region" description="Helical" evidence="7">
    <location>
        <begin position="239"/>
        <end position="259"/>
    </location>
</feature>
<evidence type="ECO:0000256" key="6">
    <source>
        <dbReference type="ARBA" id="ARBA00023136"/>
    </source>
</evidence>
<accession>A0AA46AJA4</accession>
<sequence>MTDRKKVILSDVSLLLVAAMWGGGFSFTKNILQYLTPLYFLSARFTLAALVLAVIFFPKVKQATRQDVKNSLFVGVFLTVAFVAQTVGLLFTTPGKQAFITSAYVVMVPFLSYLVSRRKPLRKELAGAFLCMVGLAMLSLTRDMQVNLGDVLTLISAVGFAGHIVVIGVFANRVDTVVMNVYQFLLAGISCLVLALVLEPFPTSFGFPALYSLAYLVLFSSIGAFMIQVTAQKYTYPTHAGIILSMEAVFGALFAFIFWQEIFTPVMLAGCAVIMIAILITEVDLKKKPTELPTEMPVMKEGG</sequence>
<dbReference type="RefSeq" id="WP_283409549.1">
    <property type="nucleotide sequence ID" value="NZ_FXUF01000008.1"/>
</dbReference>
<proteinExistence type="inferred from homology"/>